<dbReference type="OrthoDB" id="193807at2759"/>
<dbReference type="Pfam" id="PF03831">
    <property type="entry name" value="YjdM"/>
    <property type="match status" value="1"/>
</dbReference>
<accession>A0A7R8WUJ0</accession>
<dbReference type="SUPFAM" id="SSF82057">
    <property type="entry name" value="Prokaryotic SH3-related domain"/>
    <property type="match status" value="1"/>
</dbReference>
<gene>
    <name evidence="1" type="ORF">CTOB1V02_LOCUS15966</name>
</gene>
<sequence length="89" mass="10044">MLHRLKAEGWPQDLLDMMYLDDDTKNWAKETIQEGDAVIHRDAHGNILSNGDKVVVTETLNVKGANISAKKGTVVHNIRLVHDNEEQIE</sequence>
<proteinExistence type="predicted"/>
<feature type="non-terminal residue" evidence="1">
    <location>
        <position position="89"/>
    </location>
</feature>
<reference evidence="1" key="1">
    <citation type="submission" date="2020-11" db="EMBL/GenBank/DDBJ databases">
        <authorList>
            <person name="Tran Van P."/>
        </authorList>
    </citation>
    <scope>NUCLEOTIDE SEQUENCE</scope>
</reference>
<organism evidence="1">
    <name type="scientific">Cyprideis torosa</name>
    <dbReference type="NCBI Taxonomy" id="163714"/>
    <lineage>
        <taxon>Eukaryota</taxon>
        <taxon>Metazoa</taxon>
        <taxon>Ecdysozoa</taxon>
        <taxon>Arthropoda</taxon>
        <taxon>Crustacea</taxon>
        <taxon>Oligostraca</taxon>
        <taxon>Ostracoda</taxon>
        <taxon>Podocopa</taxon>
        <taxon>Podocopida</taxon>
        <taxon>Cytherocopina</taxon>
        <taxon>Cytheroidea</taxon>
        <taxon>Cytherideidae</taxon>
        <taxon>Cyprideis</taxon>
    </lineage>
</organism>
<dbReference type="AlphaFoldDB" id="A0A7R8WUJ0"/>
<dbReference type="InterPro" id="IPR013988">
    <property type="entry name" value="YjdM_C"/>
</dbReference>
<evidence type="ECO:0000313" key="1">
    <source>
        <dbReference type="EMBL" id="CAD7238151.1"/>
    </source>
</evidence>
<name>A0A7R8WUJ0_9CRUS</name>
<protein>
    <submittedName>
        <fullName evidence="1">Uncharacterized protein</fullName>
    </submittedName>
</protein>
<dbReference type="EMBL" id="OB696952">
    <property type="protein sequence ID" value="CAD7238151.1"/>
    <property type="molecule type" value="Genomic_DNA"/>
</dbReference>
<dbReference type="Gene3D" id="2.30.30.40">
    <property type="entry name" value="SH3 Domains"/>
    <property type="match status" value="1"/>
</dbReference>